<evidence type="ECO:0000313" key="7">
    <source>
        <dbReference type="Proteomes" id="UP000651977"/>
    </source>
</evidence>
<dbReference type="SUPFAM" id="SSF53850">
    <property type="entry name" value="Periplasmic binding protein-like II"/>
    <property type="match status" value="1"/>
</dbReference>
<dbReference type="PANTHER" id="PTHR30579:SF2">
    <property type="entry name" value="HTH-TYPE TRANSCRIPTIONAL REGULATOR ARGP"/>
    <property type="match status" value="1"/>
</dbReference>
<dbReference type="InterPro" id="IPR036390">
    <property type="entry name" value="WH_DNA-bd_sf"/>
</dbReference>
<dbReference type="PROSITE" id="PS50931">
    <property type="entry name" value="HTH_LYSR"/>
    <property type="match status" value="1"/>
</dbReference>
<keyword evidence="7" id="KW-1185">Reference proteome</keyword>
<dbReference type="Pfam" id="PF00126">
    <property type="entry name" value="HTH_1"/>
    <property type="match status" value="1"/>
</dbReference>
<dbReference type="NCBIfam" id="NF002964">
    <property type="entry name" value="PRK03635.1"/>
    <property type="match status" value="1"/>
</dbReference>
<feature type="domain" description="HTH lysR-type" evidence="5">
    <location>
        <begin position="6"/>
        <end position="62"/>
    </location>
</feature>
<dbReference type="RefSeq" id="WP_055733060.1">
    <property type="nucleotide sequence ID" value="NZ_BMDY01000011.1"/>
</dbReference>
<evidence type="ECO:0000256" key="4">
    <source>
        <dbReference type="ARBA" id="ARBA00023163"/>
    </source>
</evidence>
<dbReference type="PANTHER" id="PTHR30579">
    <property type="entry name" value="TRANSCRIPTIONAL REGULATOR"/>
    <property type="match status" value="1"/>
</dbReference>
<dbReference type="NCBIfam" id="NF009888">
    <property type="entry name" value="PRK13348.1"/>
    <property type="match status" value="1"/>
</dbReference>
<keyword evidence="2" id="KW-0805">Transcription regulation</keyword>
<dbReference type="EMBL" id="BMDY01000011">
    <property type="protein sequence ID" value="GGB07694.1"/>
    <property type="molecule type" value="Genomic_DNA"/>
</dbReference>
<dbReference type="Gene3D" id="3.40.190.290">
    <property type="match status" value="1"/>
</dbReference>
<dbReference type="SUPFAM" id="SSF46785">
    <property type="entry name" value="Winged helix' DNA-binding domain"/>
    <property type="match status" value="1"/>
</dbReference>
<dbReference type="Pfam" id="PF03466">
    <property type="entry name" value="LysR_substrate"/>
    <property type="match status" value="1"/>
</dbReference>
<proteinExistence type="inferred from homology"/>
<reference evidence="7" key="1">
    <citation type="journal article" date="2019" name="Int. J. Syst. Evol. Microbiol.">
        <title>The Global Catalogue of Microorganisms (GCM) 10K type strain sequencing project: providing services to taxonomists for standard genome sequencing and annotation.</title>
        <authorList>
            <consortium name="The Broad Institute Genomics Platform"/>
            <consortium name="The Broad Institute Genome Sequencing Center for Infectious Disease"/>
            <person name="Wu L."/>
            <person name="Ma J."/>
        </authorList>
    </citation>
    <scope>NUCLEOTIDE SEQUENCE [LARGE SCALE GENOMIC DNA]</scope>
    <source>
        <strain evidence="7">CGMCC 1.10131</strain>
    </source>
</reference>
<keyword evidence="4" id="KW-0804">Transcription</keyword>
<evidence type="ECO:0000259" key="5">
    <source>
        <dbReference type="PROSITE" id="PS50931"/>
    </source>
</evidence>
<dbReference type="Proteomes" id="UP000651977">
    <property type="component" value="Unassembled WGS sequence"/>
</dbReference>
<dbReference type="InterPro" id="IPR005119">
    <property type="entry name" value="LysR_subst-bd"/>
</dbReference>
<evidence type="ECO:0000313" key="6">
    <source>
        <dbReference type="EMBL" id="GGB07694.1"/>
    </source>
</evidence>
<evidence type="ECO:0000256" key="1">
    <source>
        <dbReference type="ARBA" id="ARBA00009437"/>
    </source>
</evidence>
<evidence type="ECO:0000256" key="3">
    <source>
        <dbReference type="ARBA" id="ARBA00023125"/>
    </source>
</evidence>
<protein>
    <submittedName>
        <fullName evidence="6">Transcriptional regulator ArgP</fullName>
    </submittedName>
</protein>
<dbReference type="InterPro" id="IPR017685">
    <property type="entry name" value="ArgP"/>
</dbReference>
<dbReference type="NCBIfam" id="TIGR03298">
    <property type="entry name" value="argP"/>
    <property type="match status" value="1"/>
</dbReference>
<dbReference type="PRINTS" id="PR00039">
    <property type="entry name" value="HTHLYSR"/>
</dbReference>
<comment type="caution">
    <text evidence="6">The sequence shown here is derived from an EMBL/GenBank/DDBJ whole genome shotgun (WGS) entry which is preliminary data.</text>
</comment>
<organism evidence="6 7">
    <name type="scientific">Agarivorans gilvus</name>
    <dbReference type="NCBI Taxonomy" id="680279"/>
    <lineage>
        <taxon>Bacteria</taxon>
        <taxon>Pseudomonadati</taxon>
        <taxon>Pseudomonadota</taxon>
        <taxon>Gammaproteobacteria</taxon>
        <taxon>Alteromonadales</taxon>
        <taxon>Alteromonadaceae</taxon>
        <taxon>Agarivorans</taxon>
    </lineage>
</organism>
<accession>A0ABQ1I3F6</accession>
<name>A0ABQ1I3F6_9ALTE</name>
<evidence type="ECO:0000256" key="2">
    <source>
        <dbReference type="ARBA" id="ARBA00023015"/>
    </source>
</evidence>
<keyword evidence="3" id="KW-0238">DNA-binding</keyword>
<dbReference type="Gene3D" id="1.10.10.10">
    <property type="entry name" value="Winged helix-like DNA-binding domain superfamily/Winged helix DNA-binding domain"/>
    <property type="match status" value="1"/>
</dbReference>
<comment type="similarity">
    <text evidence="1">Belongs to the LysR transcriptional regulatory family.</text>
</comment>
<gene>
    <name evidence="6" type="ORF">GCM10007414_21350</name>
</gene>
<dbReference type="InterPro" id="IPR000847">
    <property type="entry name" value="LysR_HTH_N"/>
</dbReference>
<sequence length="300" mass="33961">MSFADIDYKLLKALEAVVSEQSFERAALRLHLTQSAVSQRIKSLENQLGQPLLIRSQPLMATELGQQLLGHYQRVQQLETELAQQLSLGDKRAQALPLAVNADSLASWLIPALSPTLQQQHVEMNLYVEDESRTWQRMRSGEVLACVTSKAKPIAGSDSQFLGYMEYLCVATPEFAQRFFPQGVNRDSLSKAPAMSFDQHDDMHIQFLSEHFSLQPGEYPCHTVRSSEAFIELALASGAYSLNPRLQMAEHLADGRLINLLPELQVRVPLYWHHWQLAGKLMKDLSEQIRSYTQTCLPQR</sequence>
<dbReference type="InterPro" id="IPR036388">
    <property type="entry name" value="WH-like_DNA-bd_sf"/>
</dbReference>
<dbReference type="InterPro" id="IPR050176">
    <property type="entry name" value="LTTR"/>
</dbReference>